<keyword evidence="3" id="KW-0132">Cell division</keyword>
<gene>
    <name evidence="3" type="ORF">O9K51_05632</name>
</gene>
<name>A0AB34FVJ3_9HYPO</name>
<evidence type="ECO:0000313" key="3">
    <source>
        <dbReference type="EMBL" id="KAJ6442080.1"/>
    </source>
</evidence>
<feature type="compositionally biased region" description="Pro residues" evidence="1">
    <location>
        <begin position="308"/>
        <end position="317"/>
    </location>
</feature>
<feature type="region of interest" description="Disordered" evidence="1">
    <location>
        <begin position="220"/>
        <end position="323"/>
    </location>
</feature>
<feature type="compositionally biased region" description="Low complexity" evidence="1">
    <location>
        <begin position="395"/>
        <end position="413"/>
    </location>
</feature>
<keyword evidence="2" id="KW-1133">Transmembrane helix</keyword>
<feature type="compositionally biased region" description="Polar residues" evidence="1">
    <location>
        <begin position="278"/>
        <end position="298"/>
    </location>
</feature>
<sequence length="530" mass="56751">MPERLSVPTLLLSVVVTTALSVALFPATVYSNPTSISGALHERNSNNNNNPLNIDWDPAPAPEDGPAFSAGALRNPKYLPAEIGGIVAAYGVSLVLVAITLLSLAKKRREHLQGGDDDFALQSPPGIIHIERRFSKFAVATPRTATVPNFSYPSPINTQFEAPESYIYPSPTSSATAPGVDPSVDQSVVQADRDMAQQQLEEMYKHVMEHEDAKERGVVLDTPVMASHPRVSSPSSSKKERTKPANLKLTGDGKPQSKTASLLSALRSPRKKAVKGVSISSPIMTPQSSTFPRQQEPQEMNPMSPRHYAPPPPPPIPTDQISFGASRVSRNGAPLTPDISPESVQSIDERISAQLGPSTGGRLGYPVPSEADPESATSEHSQVPLVGLPASPTHGPRSPTWPSSPGRGPRSPTLPASPKPGASFQRSNVPSAVRTGGSLPLRAYEQPMASPSTIARTTKQTVFERRGPLSPTTGRTPRTAGAVPYSPYQPFTPVVPVTPSLVTKEDRKRMKRAVPKTPTMEMVQSSDDMW</sequence>
<protein>
    <submittedName>
        <fullName evidence="3">Cell division control protein 2</fullName>
    </submittedName>
</protein>
<feature type="region of interest" description="Disordered" evidence="1">
    <location>
        <begin position="352"/>
        <end position="530"/>
    </location>
</feature>
<dbReference type="Proteomes" id="UP001163105">
    <property type="component" value="Unassembled WGS sequence"/>
</dbReference>
<evidence type="ECO:0000256" key="1">
    <source>
        <dbReference type="SAM" id="MobiDB-lite"/>
    </source>
</evidence>
<organism evidence="3 4">
    <name type="scientific">Purpureocillium lavendulum</name>
    <dbReference type="NCBI Taxonomy" id="1247861"/>
    <lineage>
        <taxon>Eukaryota</taxon>
        <taxon>Fungi</taxon>
        <taxon>Dikarya</taxon>
        <taxon>Ascomycota</taxon>
        <taxon>Pezizomycotina</taxon>
        <taxon>Sordariomycetes</taxon>
        <taxon>Hypocreomycetidae</taxon>
        <taxon>Hypocreales</taxon>
        <taxon>Ophiocordycipitaceae</taxon>
        <taxon>Purpureocillium</taxon>
    </lineage>
</organism>
<evidence type="ECO:0000313" key="4">
    <source>
        <dbReference type="Proteomes" id="UP001163105"/>
    </source>
</evidence>
<keyword evidence="4" id="KW-1185">Reference proteome</keyword>
<dbReference type="AlphaFoldDB" id="A0AB34FVJ3"/>
<keyword evidence="3" id="KW-0131">Cell cycle</keyword>
<proteinExistence type="predicted"/>
<feature type="compositionally biased region" description="Polar residues" evidence="1">
    <location>
        <begin position="449"/>
        <end position="461"/>
    </location>
</feature>
<dbReference type="GO" id="GO:0051301">
    <property type="term" value="P:cell division"/>
    <property type="evidence" value="ECO:0007669"/>
    <property type="project" value="UniProtKB-KW"/>
</dbReference>
<accession>A0AB34FVJ3</accession>
<reference evidence="3" key="1">
    <citation type="submission" date="2023-01" db="EMBL/GenBank/DDBJ databases">
        <title>The growth and conidiation of Purpureocillium lavendulum are regulated by nitrogen source and histone H3K14 acetylation.</title>
        <authorList>
            <person name="Tang P."/>
            <person name="Han J."/>
            <person name="Zhang C."/>
            <person name="Tang P."/>
            <person name="Qi F."/>
            <person name="Zhang K."/>
            <person name="Liang L."/>
        </authorList>
    </citation>
    <scope>NUCLEOTIDE SEQUENCE</scope>
    <source>
        <strain evidence="3">YMF1.00683</strain>
    </source>
</reference>
<keyword evidence="2" id="KW-0472">Membrane</keyword>
<keyword evidence="2" id="KW-0812">Transmembrane</keyword>
<feature type="transmembrane region" description="Helical" evidence="2">
    <location>
        <begin position="83"/>
        <end position="104"/>
    </location>
</feature>
<feature type="compositionally biased region" description="Low complexity" evidence="1">
    <location>
        <begin position="491"/>
        <end position="502"/>
    </location>
</feature>
<dbReference type="EMBL" id="JAQHRD010000004">
    <property type="protein sequence ID" value="KAJ6442080.1"/>
    <property type="molecule type" value="Genomic_DNA"/>
</dbReference>
<comment type="caution">
    <text evidence="3">The sequence shown here is derived from an EMBL/GenBank/DDBJ whole genome shotgun (WGS) entry which is preliminary data.</text>
</comment>
<evidence type="ECO:0000256" key="2">
    <source>
        <dbReference type="SAM" id="Phobius"/>
    </source>
</evidence>
<feature type="region of interest" description="Disordered" evidence="1">
    <location>
        <begin position="41"/>
        <end position="60"/>
    </location>
</feature>